<keyword evidence="2" id="KW-0964">Secreted</keyword>
<dbReference type="Proteomes" id="UP000244080">
    <property type="component" value="Unassembled WGS sequence"/>
</dbReference>
<dbReference type="InterPro" id="IPR050708">
    <property type="entry name" value="T6SS_VgrG/RHS"/>
</dbReference>
<evidence type="ECO:0000256" key="1">
    <source>
        <dbReference type="ARBA" id="ARBA00004613"/>
    </source>
</evidence>
<dbReference type="GO" id="GO:0005737">
    <property type="term" value="C:cytoplasm"/>
    <property type="evidence" value="ECO:0007669"/>
    <property type="project" value="InterPro"/>
</dbReference>
<evidence type="ECO:0000256" key="3">
    <source>
        <dbReference type="ARBA" id="ARBA00023026"/>
    </source>
</evidence>
<evidence type="ECO:0000256" key="2">
    <source>
        <dbReference type="ARBA" id="ARBA00022525"/>
    </source>
</evidence>
<dbReference type="PANTHER" id="PTHR32305">
    <property type="match status" value="1"/>
</dbReference>
<comment type="subcellular location">
    <subcellularLocation>
        <location evidence="1">Secreted</location>
    </subcellularLocation>
</comment>
<dbReference type="InterPro" id="IPR028994">
    <property type="entry name" value="Integrin_alpha_N"/>
</dbReference>
<dbReference type="Gene3D" id="2.180.10.10">
    <property type="entry name" value="RHS repeat-associated core"/>
    <property type="match status" value="2"/>
</dbReference>
<keyword evidence="3" id="KW-0843">Virulence</keyword>
<evidence type="ECO:0000313" key="5">
    <source>
        <dbReference type="Proteomes" id="UP000244080"/>
    </source>
</evidence>
<dbReference type="PANTHER" id="PTHR32305:SF15">
    <property type="entry name" value="PROTEIN RHSA-RELATED"/>
    <property type="match status" value="1"/>
</dbReference>
<accession>A0A2T5DWF8</accession>
<dbReference type="EMBL" id="PIGA01000081">
    <property type="protein sequence ID" value="PTP11387.1"/>
    <property type="molecule type" value="Genomic_DNA"/>
</dbReference>
<proteinExistence type="predicted"/>
<dbReference type="SUPFAM" id="SSF69318">
    <property type="entry name" value="Integrin alpha N-terminal domain"/>
    <property type="match status" value="1"/>
</dbReference>
<gene>
    <name evidence="4" type="ORF">CWO36_25025</name>
</gene>
<protein>
    <submittedName>
        <fullName evidence="4">Type IV secretion protein Rhs</fullName>
    </submittedName>
</protein>
<dbReference type="GO" id="GO:0005576">
    <property type="term" value="C:extracellular region"/>
    <property type="evidence" value="ECO:0007669"/>
    <property type="project" value="UniProtKB-SubCell"/>
</dbReference>
<feature type="non-terminal residue" evidence="4">
    <location>
        <position position="2056"/>
    </location>
</feature>
<evidence type="ECO:0000313" key="4">
    <source>
        <dbReference type="EMBL" id="PTP11387.1"/>
    </source>
</evidence>
<comment type="caution">
    <text evidence="4">The sequence shown here is derived from an EMBL/GenBank/DDBJ whole genome shotgun (WGS) entry which is preliminary data.</text>
</comment>
<name>A0A2T5DWF8_VIBSP</name>
<reference evidence="4 5" key="1">
    <citation type="submission" date="2017-11" db="EMBL/GenBank/DDBJ databases">
        <title>Population delineation of vibrios coincides with oyster pathogenicity.</title>
        <authorList>
            <person name="Bruto M."/>
            <person name="Labreuche Y."/>
            <person name="James A."/>
            <person name="Piel D."/>
            <person name="Chenivesse S."/>
            <person name="Petton B."/>
            <person name="Polz M.F."/>
            <person name="Le Roux F."/>
        </authorList>
    </citation>
    <scope>NUCLEOTIDE SEQUENCE [LARGE SCALE GENOMIC DNA]</scope>
    <source>
        <strain evidence="4 5">1F_55</strain>
    </source>
</reference>
<dbReference type="RefSeq" id="WP_108112797.1">
    <property type="nucleotide sequence ID" value="NZ_CAWNZY010000097.1"/>
</dbReference>
<organism evidence="4 5">
    <name type="scientific">Vibrio splendidus</name>
    <dbReference type="NCBI Taxonomy" id="29497"/>
    <lineage>
        <taxon>Bacteria</taxon>
        <taxon>Pseudomonadati</taxon>
        <taxon>Pseudomonadota</taxon>
        <taxon>Gammaproteobacteria</taxon>
        <taxon>Vibrionales</taxon>
        <taxon>Vibrionaceae</taxon>
        <taxon>Vibrio</taxon>
    </lineage>
</organism>
<sequence length="2056" mass="230814">MTYNRFTELFSKVLGYTLLAAFAGQVAAMTPSMSSNIRLSGEYRTSGGQATYTLPIELTSGRGGVQPELSFFYRSNAGNGLLGKGWRIDGVSKISRCGQSRTIDGQWGGVNFDSSDRFCLDGERLIAVTGRDGEEHTEYRAEKNGYEKVMSYGSVNGSPEYFKVWHKDGSTFEYGRNSNSRAQLPNTSSTYQWLIHSQSDLTNKNTLSYTYKKLASSESPALSEIIYAGGRVAFEYEERNDAQFLYLADKEIDRRYRLSGVTTFNNDDAVSGHYELRYKAPSSSRLSLLEQIEYCAQSEGVTRCATPVTFDWQEHTANTFSDIESTDYNAPRFFDVDGDGKANLYGVMSRDSRTGRVTVRDLKNKVHANLNAFSIAGSILSPTLKVNNSCAVDAASSYHDGNGTLVQYCRFTSCNNNACQYDSRGTTYGDFNGDGKNTLISGFSVADFDGDGRDDKYRFDIPNGDYRYELATGFSGKLSDPKGRVVKSLSDINRDGYLDVVTGPATGKGKLYIHYFTGSKFSKPLEVALTVEGKDEIVLGDITGDGYPELTHKGKFYLNSNGRFKEKSGSQHGNNPIALDPPIFDIGTEIYALRDVNGDGQIDILTRADKHSKVQIHYSNSLASNKIKRFNEYGVSYHVDYRPATDDSVYQMEETDSEVLNAFPFKQITPQYHLVSKVTKKPKGYDDTTYTYQYQGARTHLQGGGFLGFSSISETKQAAVITKTVTQYQQSDLKLAGEPLKRQVFKARVSAPNREQLITSVDYEYETQAFPGYQASYYQVYANNVTKLWFGNDASKFDKREVTVREVDRFGNIQSETTEYSSEHQDAGLYTQTISYDYLSKGSHVSRFNYRIAEQRGGVSPITLTQYPNGLTRYCTESGEIYFKPRDVFVFIGTPATPILAKRYDEYFKYHAKHVANTSSGQSQFSGALVRTNQTQFDAVNAYECGEVAVQASSSRQDVLMTSTASTNNEMMTESPTHFWQLSAPVKETVTINDGRQSRVVESTMTYHSGGLLKDRTTKANAYGSLSPTIKSKYQRDSYEYDQFGNVRQVTTTGTGLTPRVESYTYKDGLHLETIKNAKNHITRERYDANGLLKQRVGALKQRTSNYHYDVFGRILSEQLPGKGNTQEFSYQLGNQCPYATDRTVSCAITEAASGGKTITLYDYADREVRRLHQGFNGQWVNSRTTWDLDGRKTSMTRPHFVRNSVNPPTVTFEYDLLNREVKKSEPSSDGGRAESTVHYKGLTTRTIDAKGNRHISVVNVMGYITEKREPQEAKQFYAYYPDGQLHTTRDSKGNVTTVNYDSLGHRNRLIDPDLGNWTYTYNALGELTYKKDANSVVTTLEYDVLGRKTKQKEGTKTSEWQYDLNGAPGTLSQFSGRGQSTHYQYNAQGQTQQVSIKVGSETFSTRYAYDDYERLTKETRPNGGASGNGQTLEVQYVFNPYGYLSAVRSPRSAADKEFSSAKFRGEIKQLLDQAIALANTYLSRAEKYAKQKDFYQSKAQTLKDGTLNEHRLDSASMANVAGYHKMAQWCTDDGECYLKPMGWVLIGNTPSIPVEAVIEGTAYRFESNYRQTTSGTRVHDATLTEVSTETLDAMALTQVHDFVIKNKGHHQTSLFSTEDVYVAAPDQSTKNELAYTAQDLDTAANLAADKQQHYTQLADKLVGLVEQVAVLSGLYCDDAKNLGGQHARMASRWGSCGTPTEVGQADHLQLVLDQSQIEASVASGSYLYYWQRKDTDAYDHTLSEVLGNGLTNDYAHHAATGRPGIIATRDGKQTIRELHYRYDDNNNVTVTYRNDLQLGILDTWGYDSQDRVVSNSIALRDKARHGVNNPDLTQAFTYQYDQIGNIKLKTGVGSYRMSPQVRPGVRQCFRPRNLMQYDSVGNLIRTQRDGSNTSERTLTWTEFNKPAAITRNGQRVEFYYDANHNRYLKKSSDGSETFYFGKTYERIKASDGEVQHKHFVYADGKLIALNTQTRDSENKLKNKQVRYLHYDALNSVDMITDGYGNVVERRSYDTWGKQRSISWRSDNVTEVIQSAITNRGYTGHEQIEEVGLIHM</sequence>
<dbReference type="InterPro" id="IPR003284">
    <property type="entry name" value="Sal_SpvB"/>
</dbReference>
<dbReference type="Pfam" id="PF03534">
    <property type="entry name" value="SpvB"/>
    <property type="match status" value="1"/>
</dbReference>